<dbReference type="GO" id="GO:2000781">
    <property type="term" value="P:positive regulation of double-strand break repair"/>
    <property type="evidence" value="ECO:0007669"/>
    <property type="project" value="InterPro"/>
</dbReference>
<dbReference type="InterPro" id="IPR002110">
    <property type="entry name" value="Ankyrin_rpt"/>
</dbReference>
<feature type="region of interest" description="Disordered" evidence="2">
    <location>
        <begin position="1"/>
        <end position="27"/>
    </location>
</feature>
<dbReference type="GO" id="GO:0035861">
    <property type="term" value="C:site of double-strand break"/>
    <property type="evidence" value="ECO:0007669"/>
    <property type="project" value="TreeGrafter"/>
</dbReference>
<evidence type="ECO:0000256" key="2">
    <source>
        <dbReference type="SAM" id="MobiDB-lite"/>
    </source>
</evidence>
<dbReference type="GO" id="GO:1990166">
    <property type="term" value="P:protein localization to site of double-strand break"/>
    <property type="evidence" value="ECO:0007669"/>
    <property type="project" value="TreeGrafter"/>
</dbReference>
<dbReference type="SMART" id="SM00248">
    <property type="entry name" value="ANK"/>
    <property type="match status" value="3"/>
</dbReference>
<reference evidence="4 5" key="1">
    <citation type="journal article" date="2021" name="Elife">
        <title>Chloroplast acquisition without the gene transfer in kleptoplastic sea slugs, Plakobranchus ocellatus.</title>
        <authorList>
            <person name="Maeda T."/>
            <person name="Takahashi S."/>
            <person name="Yoshida T."/>
            <person name="Shimamura S."/>
            <person name="Takaki Y."/>
            <person name="Nagai Y."/>
            <person name="Toyoda A."/>
            <person name="Suzuki Y."/>
            <person name="Arimoto A."/>
            <person name="Ishii H."/>
            <person name="Satoh N."/>
            <person name="Nishiyama T."/>
            <person name="Hasebe M."/>
            <person name="Maruyama T."/>
            <person name="Minagawa J."/>
            <person name="Obokata J."/>
            <person name="Shigenobu S."/>
        </authorList>
    </citation>
    <scope>NUCLEOTIDE SEQUENCE [LARGE SCALE GENOMIC DNA]</scope>
</reference>
<evidence type="ECO:0000259" key="3">
    <source>
        <dbReference type="SMART" id="SM00292"/>
    </source>
</evidence>
<feature type="compositionally biased region" description="Polar residues" evidence="2">
    <location>
        <begin position="699"/>
        <end position="719"/>
    </location>
</feature>
<dbReference type="Proteomes" id="UP000762676">
    <property type="component" value="Unassembled WGS sequence"/>
</dbReference>
<dbReference type="SUPFAM" id="SSF52113">
    <property type="entry name" value="BRCT domain"/>
    <property type="match status" value="1"/>
</dbReference>
<accession>A0AAV4JHB6</accession>
<dbReference type="Pfam" id="PF12796">
    <property type="entry name" value="Ank_2"/>
    <property type="match status" value="1"/>
</dbReference>
<dbReference type="InterPro" id="IPR036770">
    <property type="entry name" value="Ankyrin_rpt-contain_sf"/>
</dbReference>
<dbReference type="PROSITE" id="PS50297">
    <property type="entry name" value="ANK_REP_REGION"/>
    <property type="match status" value="3"/>
</dbReference>
<dbReference type="CDD" id="cd17738">
    <property type="entry name" value="BRCT_TopBP1_rpt7"/>
    <property type="match status" value="1"/>
</dbReference>
<gene>
    <name evidence="4" type="ORF">ElyMa_006898400</name>
</gene>
<feature type="repeat" description="ANK" evidence="1">
    <location>
        <begin position="1530"/>
        <end position="1562"/>
    </location>
</feature>
<feature type="region of interest" description="Disordered" evidence="2">
    <location>
        <begin position="287"/>
        <end position="319"/>
    </location>
</feature>
<evidence type="ECO:0000313" key="4">
    <source>
        <dbReference type="EMBL" id="GFS20367.1"/>
    </source>
</evidence>
<dbReference type="PANTHER" id="PTHR46677:SF1">
    <property type="entry name" value="SMC5-SMC6 COMPLEX LOCALIZATION FACTOR PROTEIN 1"/>
    <property type="match status" value="1"/>
</dbReference>
<feature type="compositionally biased region" description="Low complexity" evidence="2">
    <location>
        <begin position="297"/>
        <end position="311"/>
    </location>
</feature>
<feature type="compositionally biased region" description="Polar residues" evidence="2">
    <location>
        <begin position="847"/>
        <end position="857"/>
    </location>
</feature>
<feature type="compositionally biased region" description="Polar residues" evidence="2">
    <location>
        <begin position="730"/>
        <end position="742"/>
    </location>
</feature>
<keyword evidence="5" id="KW-1185">Reference proteome</keyword>
<organism evidence="4 5">
    <name type="scientific">Elysia marginata</name>
    <dbReference type="NCBI Taxonomy" id="1093978"/>
    <lineage>
        <taxon>Eukaryota</taxon>
        <taxon>Metazoa</taxon>
        <taxon>Spiralia</taxon>
        <taxon>Lophotrochozoa</taxon>
        <taxon>Mollusca</taxon>
        <taxon>Gastropoda</taxon>
        <taxon>Heterobranchia</taxon>
        <taxon>Euthyneura</taxon>
        <taxon>Panpulmonata</taxon>
        <taxon>Sacoglossa</taxon>
        <taxon>Placobranchoidea</taxon>
        <taxon>Plakobranchidae</taxon>
        <taxon>Elysia</taxon>
    </lineage>
</organism>
<dbReference type="GO" id="GO:0005634">
    <property type="term" value="C:nucleus"/>
    <property type="evidence" value="ECO:0007669"/>
    <property type="project" value="TreeGrafter"/>
</dbReference>
<dbReference type="InterPro" id="IPR001357">
    <property type="entry name" value="BRCT_dom"/>
</dbReference>
<dbReference type="GO" id="GO:0006974">
    <property type="term" value="P:DNA damage response"/>
    <property type="evidence" value="ECO:0007669"/>
    <property type="project" value="TreeGrafter"/>
</dbReference>
<proteinExistence type="predicted"/>
<feature type="domain" description="BRCT" evidence="3">
    <location>
        <begin position="27"/>
        <end position="106"/>
    </location>
</feature>
<protein>
    <submittedName>
        <fullName evidence="4">Ankyrin repeat domain-containing protein 32</fullName>
    </submittedName>
</protein>
<dbReference type="PROSITE" id="PS50088">
    <property type="entry name" value="ANK_REPEAT"/>
    <property type="match status" value="3"/>
</dbReference>
<comment type="caution">
    <text evidence="4">The sequence shown here is derived from an EMBL/GenBank/DDBJ whole genome shotgun (WGS) entry which is preliminary data.</text>
</comment>
<dbReference type="SUPFAM" id="SSF48403">
    <property type="entry name" value="Ankyrin repeat"/>
    <property type="match status" value="1"/>
</dbReference>
<dbReference type="Gene3D" id="1.25.40.20">
    <property type="entry name" value="Ankyrin repeat-containing domain"/>
    <property type="match status" value="1"/>
</dbReference>
<evidence type="ECO:0000256" key="1">
    <source>
        <dbReference type="PROSITE-ProRule" id="PRU00023"/>
    </source>
</evidence>
<feature type="repeat" description="ANK" evidence="1">
    <location>
        <begin position="1470"/>
        <end position="1492"/>
    </location>
</feature>
<feature type="compositionally biased region" description="Polar residues" evidence="2">
    <location>
        <begin position="677"/>
        <end position="691"/>
    </location>
</feature>
<dbReference type="SMART" id="SM00292">
    <property type="entry name" value="BRCT"/>
    <property type="match status" value="1"/>
</dbReference>
<name>A0AAV4JHB6_9GAST</name>
<dbReference type="Pfam" id="PF00023">
    <property type="entry name" value="Ank"/>
    <property type="match status" value="1"/>
</dbReference>
<dbReference type="EMBL" id="BMAT01013784">
    <property type="protein sequence ID" value="GFS20367.1"/>
    <property type="molecule type" value="Genomic_DNA"/>
</dbReference>
<feature type="region of interest" description="Disordered" evidence="2">
    <location>
        <begin position="677"/>
        <end position="770"/>
    </location>
</feature>
<dbReference type="InterPro" id="IPR036420">
    <property type="entry name" value="BRCT_dom_sf"/>
</dbReference>
<feature type="compositionally biased region" description="Low complexity" evidence="2">
    <location>
        <begin position="837"/>
        <end position="846"/>
    </location>
</feature>
<dbReference type="InterPro" id="IPR042479">
    <property type="entry name" value="Slf1"/>
</dbReference>
<feature type="region of interest" description="Disordered" evidence="2">
    <location>
        <begin position="1391"/>
        <end position="1415"/>
    </location>
</feature>
<keyword evidence="1" id="KW-0040">ANK repeat</keyword>
<dbReference type="PANTHER" id="PTHR46677">
    <property type="entry name" value="SMC5-SMC6 COMPLEX LOCALIZATION FACTOR PROTEIN 1"/>
    <property type="match status" value="1"/>
</dbReference>
<evidence type="ECO:0000313" key="5">
    <source>
        <dbReference type="Proteomes" id="UP000762676"/>
    </source>
</evidence>
<feature type="region of interest" description="Disordered" evidence="2">
    <location>
        <begin position="825"/>
        <end position="857"/>
    </location>
</feature>
<dbReference type="Gene3D" id="3.40.50.10190">
    <property type="entry name" value="BRCT domain"/>
    <property type="match status" value="2"/>
</dbReference>
<sequence length="1751" mass="194441">MPESQSPDRGSSRSSGKATIGANRAKRMAGRGKVITLEGFSPDKTADLSKKIKFLKTSVTISPKVLKGFTHLVCERIICSDKFLVACAQGAWILTPQFVEDSVAVGKWLPETEYVHRVSNHQESAELVSAAQRWQWRKQMFNEHPFSGWTVAVLVEGEERVKYKKILSLGGASVVPLKLPLADNQYVADLTYVFMDQAHLQSVSHLQDFGLICVQLSFITDTILKDEVLDPFQYLLQPSNTTEAESEASSIIPCQPGQIDSSSPVYDDVELTDSSVTVEGSFEITSNQNSQSKFRPSCSSLSDVSSLNSLSRETHERGVASGKKKSTIILTISCFNDKNIEEIPSSEHISSEQLESRLESVDRQSENFSLDATKPVSINTQVQKNSKLQIQAMDPNRPVAFQQRQSRAGGDEKLKKRKQDNMVNGHNCQDRKIPKMVHPVLPKSIHGKMESEHSSVKRDEEVEVIPTIKPMASSEKSWVPGKAIAKANANKPTLPKSPGRHELWKTSEANGLKSPVRDARQLSKYSVSPLPASIHLYGLHTEQNNPVGHQVEEHSIKKSLFPFKCSSSEARGSSRSTSPDLASDKTATLKNHYTKPALIPSINDEDSVSSESWESAIAALASLCDETDNSHENCDTMNQTKNSQSPVVKTFVSLSWPGTKTSSESCEKARQTTIKANTFKSTSLSQSSATPGSGRKVQPSLQSFGFSSSFTKGQRSASGKFTKRRGPTHLLSSTPRNLAKQISSSPSSSQERVVVKQEPGLEPESTSSTVMPLNKTLAEVIIVLSSDDEDSLPSDTFSRSNVLRGSTEKESLVKLVPQNNQFFQLKDSSTGEKSHLSSHSQETSSENKISTLGQLSSTSPDLVCNVRKSLASTFESLAKKSQNGDASSSCFTSEKALNTLTPMHASDLDQSVSFQNKTSTSNLLNDSLPQSAKQNNDHYISFKQDYQNLPESSVVLDSTHTCLPSINKTRANINQTEDITVKPYVGTENGIHQAKEPFNDKNTYEACSVNGNRSMQQDMQEENSCFNSLVYDVINCEKFESTPPVSIEDCASVKLEKKNVSELVNLQEMNRYTQEKEVRQSVPILYGQWMEAAQELGLNNSAVTHGRPTRHLLPTPLLLAQLVALAGESDSGKEDVASQAVTYLHGWLRLHPPTNFNTARIYSAALRLDKENHNYLMDWIKKCIPVSEGSSDNCHFQQLLQYFVSVLELNFNSCVKVGDMKLLKKSLVVSWLWESSLGVFHTSRTCQLVKLLNTMLQLPSHLSAKQSFLATCEAICSLIGLAAECIRLASNRWDPARPSFTSDAVMVIAKDIAQTISAYMHKHCFPVVLFLKFLKPSWLRAVVVAQILSSSYNDYLLSKAIEVRNLSLHSIVSQYFFLVRHVTAASEFQTGNKTNTHGLRNGENPSKDSTFSSLFDRTGRNKRSRVNKMLQKRNHKGETVLHTACIKNNAELLEELLLHPDVDVNVRDAIGWTPLHEACNHGSLKCVELLLQFVPKSFNSQGNRTADDQEHGFYSSNILKKADLNALGPQDITPLHDAVMQNHISVCQLLLQYGGQRLMKARTSLGNNAFMLARTKEMQQFLKNFSSASNVPSNNETERVGYIHDNSQTDQDLLLFEGEERAPPSSLYTVLVGDKTSRYVSFTDFSHLLSLLSTLLTAYCEARNLSSHRDDRVTHVVIDSSMNQNKLKDREQLEHEVSSMETSDKAVLSELMSVHFKLLKRHARKVTKEEDYEKLKLQLKMFKAVCYSVAS</sequence>
<feature type="repeat" description="ANK" evidence="1">
    <location>
        <begin position="1436"/>
        <end position="1469"/>
    </location>
</feature>